<proteinExistence type="predicted"/>
<evidence type="ECO:0000313" key="1">
    <source>
        <dbReference type="EMBL" id="KKL99752.1"/>
    </source>
</evidence>
<organism evidence="1">
    <name type="scientific">marine sediment metagenome</name>
    <dbReference type="NCBI Taxonomy" id="412755"/>
    <lineage>
        <taxon>unclassified sequences</taxon>
        <taxon>metagenomes</taxon>
        <taxon>ecological metagenomes</taxon>
    </lineage>
</organism>
<name>A0A0F9JLG4_9ZZZZ</name>
<protein>
    <submittedName>
        <fullName evidence="1">Uncharacterized protein</fullName>
    </submittedName>
</protein>
<dbReference type="AlphaFoldDB" id="A0A0F9JLG4"/>
<accession>A0A0F9JLG4</accession>
<comment type="caution">
    <text evidence="1">The sequence shown here is derived from an EMBL/GenBank/DDBJ whole genome shotgun (WGS) entry which is preliminary data.</text>
</comment>
<reference evidence="1" key="1">
    <citation type="journal article" date="2015" name="Nature">
        <title>Complex archaea that bridge the gap between prokaryotes and eukaryotes.</title>
        <authorList>
            <person name="Spang A."/>
            <person name="Saw J.H."/>
            <person name="Jorgensen S.L."/>
            <person name="Zaremba-Niedzwiedzka K."/>
            <person name="Martijn J."/>
            <person name="Lind A.E."/>
            <person name="van Eijk R."/>
            <person name="Schleper C."/>
            <person name="Guy L."/>
            <person name="Ettema T.J."/>
        </authorList>
    </citation>
    <scope>NUCLEOTIDE SEQUENCE</scope>
</reference>
<sequence>MGPHFSEEETKMLLSGFPIEKFPPETVEKLRKNDLIELLDYFPRNLRVFLLN</sequence>
<dbReference type="EMBL" id="LAZR01017596">
    <property type="protein sequence ID" value="KKL99752.1"/>
    <property type="molecule type" value="Genomic_DNA"/>
</dbReference>
<gene>
    <name evidence="1" type="ORF">LCGC14_1811290</name>
</gene>